<name>A0A380BJ81_SPOPA</name>
<organism evidence="4 5">
    <name type="scientific">Sporosarcina pasteurii</name>
    <name type="common">Bacillus pasteurii</name>
    <dbReference type="NCBI Taxonomy" id="1474"/>
    <lineage>
        <taxon>Bacteria</taxon>
        <taxon>Bacillati</taxon>
        <taxon>Bacillota</taxon>
        <taxon>Bacilli</taxon>
        <taxon>Bacillales</taxon>
        <taxon>Caryophanaceae</taxon>
        <taxon>Sporosarcina</taxon>
    </lineage>
</organism>
<feature type="domain" description="STAS" evidence="3">
    <location>
        <begin position="9"/>
        <end position="98"/>
    </location>
</feature>
<evidence type="ECO:0000313" key="4">
    <source>
        <dbReference type="EMBL" id="SUJ02260.1"/>
    </source>
</evidence>
<dbReference type="NCBIfam" id="TIGR00377">
    <property type="entry name" value="ant_ant_sig"/>
    <property type="match status" value="1"/>
</dbReference>
<sequence length="117" mass="12643">MANIEITENGILVVTLYGELDNHEANGIRSNISSAIFAGQVKAVIWDLEKLGFMDSAGIGLILGRMRDLAPFGGETLILNPSVTMEKIFSFSGLEKNIRHCTVDQAIGEIGGVLHEQ</sequence>
<proteinExistence type="inferred from homology"/>
<dbReference type="AlphaFoldDB" id="A0A380BJ81"/>
<dbReference type="Gene3D" id="3.30.750.24">
    <property type="entry name" value="STAS domain"/>
    <property type="match status" value="1"/>
</dbReference>
<evidence type="ECO:0000259" key="3">
    <source>
        <dbReference type="PROSITE" id="PS50801"/>
    </source>
</evidence>
<dbReference type="SUPFAM" id="SSF52091">
    <property type="entry name" value="SpoIIaa-like"/>
    <property type="match status" value="1"/>
</dbReference>
<evidence type="ECO:0000256" key="2">
    <source>
        <dbReference type="RuleBase" id="RU003749"/>
    </source>
</evidence>
<keyword evidence="5" id="KW-1185">Reference proteome</keyword>
<reference evidence="4 5" key="1">
    <citation type="submission" date="2018-06" db="EMBL/GenBank/DDBJ databases">
        <authorList>
            <consortium name="Pathogen Informatics"/>
            <person name="Doyle S."/>
        </authorList>
    </citation>
    <scope>NUCLEOTIDE SEQUENCE [LARGE SCALE GENOMIC DNA]</scope>
    <source>
        <strain evidence="5">ATCC 11859 / DSM 33 / NCIB 8841 / NCTC 4822</strain>
    </source>
</reference>
<accession>A0A380BJ81</accession>
<gene>
    <name evidence="4" type="primary">spoIIAA</name>
    <name evidence="4" type="ORF">NCTC4822_01243</name>
</gene>
<dbReference type="PANTHER" id="PTHR33495">
    <property type="entry name" value="ANTI-SIGMA FACTOR ANTAGONIST TM_1081-RELATED-RELATED"/>
    <property type="match status" value="1"/>
</dbReference>
<protein>
    <recommendedName>
        <fullName evidence="2">Anti-sigma factor antagonist</fullName>
    </recommendedName>
</protein>
<dbReference type="PROSITE" id="PS50801">
    <property type="entry name" value="STAS"/>
    <property type="match status" value="1"/>
</dbReference>
<dbReference type="Proteomes" id="UP000254519">
    <property type="component" value="Unassembled WGS sequence"/>
</dbReference>
<dbReference type="PANTHER" id="PTHR33495:SF2">
    <property type="entry name" value="ANTI-SIGMA FACTOR ANTAGONIST TM_1081-RELATED"/>
    <property type="match status" value="1"/>
</dbReference>
<dbReference type="InterPro" id="IPR036513">
    <property type="entry name" value="STAS_dom_sf"/>
</dbReference>
<dbReference type="RefSeq" id="WP_115360629.1">
    <property type="nucleotide sequence ID" value="NZ_CP038012.1"/>
</dbReference>
<dbReference type="InterPro" id="IPR002645">
    <property type="entry name" value="STAS_dom"/>
</dbReference>
<dbReference type="GO" id="GO:0043856">
    <property type="term" value="F:anti-sigma factor antagonist activity"/>
    <property type="evidence" value="ECO:0007669"/>
    <property type="project" value="InterPro"/>
</dbReference>
<dbReference type="EMBL" id="UGYZ01000002">
    <property type="protein sequence ID" value="SUJ02260.1"/>
    <property type="molecule type" value="Genomic_DNA"/>
</dbReference>
<dbReference type="Pfam" id="PF01740">
    <property type="entry name" value="STAS"/>
    <property type="match status" value="1"/>
</dbReference>
<evidence type="ECO:0000256" key="1">
    <source>
        <dbReference type="ARBA" id="ARBA00009013"/>
    </source>
</evidence>
<comment type="similarity">
    <text evidence="1 2">Belongs to the anti-sigma-factor antagonist family.</text>
</comment>
<evidence type="ECO:0000313" key="5">
    <source>
        <dbReference type="Proteomes" id="UP000254519"/>
    </source>
</evidence>
<dbReference type="OrthoDB" id="9796601at2"/>
<dbReference type="InterPro" id="IPR003658">
    <property type="entry name" value="Anti-sigma_ant"/>
</dbReference>